<feature type="disulfide bond" evidence="12">
    <location>
        <begin position="3844"/>
        <end position="3856"/>
    </location>
</feature>
<evidence type="ECO:0000256" key="11">
    <source>
        <dbReference type="PROSITE-ProRule" id="PRU00076"/>
    </source>
</evidence>
<accession>A0ABP1QGC5</accession>
<feature type="disulfide bond" evidence="12">
    <location>
        <begin position="3571"/>
        <end position="3586"/>
    </location>
</feature>
<comment type="subcellular location">
    <subcellularLocation>
        <location evidence="1">Membrane</location>
        <topology evidence="1">Single-pass membrane protein</topology>
    </subcellularLocation>
</comment>
<feature type="disulfide bond" evidence="12">
    <location>
        <begin position="2872"/>
        <end position="2890"/>
    </location>
</feature>
<feature type="chain" id="PRO_5046654260" description="EGF-like domain-containing protein" evidence="15">
    <location>
        <begin position="27"/>
        <end position="4593"/>
    </location>
</feature>
<feature type="disulfide bond" evidence="12">
    <location>
        <begin position="2908"/>
        <end position="2920"/>
    </location>
</feature>
<feature type="disulfide bond" evidence="12">
    <location>
        <begin position="3767"/>
        <end position="3785"/>
    </location>
</feature>
<feature type="disulfide bond" evidence="12">
    <location>
        <begin position="3779"/>
        <end position="3794"/>
    </location>
</feature>
<evidence type="ECO:0000256" key="6">
    <source>
        <dbReference type="ARBA" id="ARBA00022989"/>
    </source>
</evidence>
<feature type="repeat" description="LDL-receptor class B" evidence="13">
    <location>
        <begin position="2214"/>
        <end position="2257"/>
    </location>
</feature>
<protein>
    <recommendedName>
        <fullName evidence="16">EGF-like domain-containing protein</fullName>
    </recommendedName>
</protein>
<dbReference type="SMART" id="SM00181">
    <property type="entry name" value="EGF"/>
    <property type="match status" value="25"/>
</dbReference>
<feature type="disulfide bond" evidence="12">
    <location>
        <begin position="3008"/>
        <end position="3026"/>
    </location>
</feature>
<dbReference type="InterPro" id="IPR002172">
    <property type="entry name" value="LDrepeatLR_classA_rpt"/>
</dbReference>
<feature type="disulfide bond" evidence="12">
    <location>
        <begin position="3950"/>
        <end position="3965"/>
    </location>
</feature>
<dbReference type="Pfam" id="PF00057">
    <property type="entry name" value="Ldl_recept_a"/>
    <property type="match status" value="33"/>
</dbReference>
<dbReference type="InterPro" id="IPR023415">
    <property type="entry name" value="LDLR_class-A_CS"/>
</dbReference>
<feature type="disulfide bond" evidence="12">
    <location>
        <begin position="3819"/>
        <end position="3834"/>
    </location>
</feature>
<dbReference type="Pfam" id="PF07645">
    <property type="entry name" value="EGF_CA"/>
    <property type="match status" value="4"/>
</dbReference>
<evidence type="ECO:0000256" key="10">
    <source>
        <dbReference type="ARBA" id="ARBA00023180"/>
    </source>
</evidence>
<dbReference type="Gene3D" id="4.10.400.10">
    <property type="entry name" value="Low-density Lipoprotein Receptor"/>
    <property type="match status" value="34"/>
</dbReference>
<dbReference type="PROSITE" id="PS00010">
    <property type="entry name" value="ASX_HYDROXYL"/>
    <property type="match status" value="3"/>
</dbReference>
<comment type="caution">
    <text evidence="17">The sequence shown here is derived from an EMBL/GenBank/DDBJ whole genome shotgun (WGS) entry which is preliminary data.</text>
</comment>
<keyword evidence="2 11" id="KW-0245">EGF-like domain</keyword>
<keyword evidence="15" id="KW-0732">Signal</keyword>
<keyword evidence="3" id="KW-0254">Endocytosis</keyword>
<dbReference type="Proteomes" id="UP001642540">
    <property type="component" value="Unassembled WGS sequence"/>
</dbReference>
<dbReference type="CDD" id="cd00112">
    <property type="entry name" value="LDLa"/>
    <property type="match status" value="31"/>
</dbReference>
<feature type="disulfide bond" evidence="12">
    <location>
        <begin position="1282"/>
        <end position="1294"/>
    </location>
</feature>
<dbReference type="SMART" id="SM00135">
    <property type="entry name" value="LY"/>
    <property type="match status" value="37"/>
</dbReference>
<feature type="repeat" description="LDL-receptor class B" evidence="13">
    <location>
        <begin position="890"/>
        <end position="932"/>
    </location>
</feature>
<feature type="disulfide bond" evidence="11">
    <location>
        <begin position="4398"/>
        <end position="4407"/>
    </location>
</feature>
<feature type="disulfide bond" evidence="12">
    <location>
        <begin position="2915"/>
        <end position="2933"/>
    </location>
</feature>
<keyword evidence="9" id="KW-0675">Receptor</keyword>
<dbReference type="SUPFAM" id="SSF57424">
    <property type="entry name" value="LDL receptor-like module"/>
    <property type="match status" value="31"/>
</dbReference>
<feature type="transmembrane region" description="Helical" evidence="14">
    <location>
        <begin position="4429"/>
        <end position="4450"/>
    </location>
</feature>
<dbReference type="PROSITE" id="PS51120">
    <property type="entry name" value="LDLRB"/>
    <property type="match status" value="14"/>
</dbReference>
<evidence type="ECO:0000256" key="15">
    <source>
        <dbReference type="SAM" id="SignalP"/>
    </source>
</evidence>
<evidence type="ECO:0000256" key="2">
    <source>
        <dbReference type="ARBA" id="ARBA00022536"/>
    </source>
</evidence>
<name>A0ABP1QGC5_9HEXA</name>
<dbReference type="InterPro" id="IPR049883">
    <property type="entry name" value="NOTCH1_EGF-like"/>
</dbReference>
<feature type="disulfide bond" evidence="12">
    <location>
        <begin position="1044"/>
        <end position="1062"/>
    </location>
</feature>
<keyword evidence="5" id="KW-0677">Repeat</keyword>
<feature type="disulfide bond" evidence="12">
    <location>
        <begin position="3043"/>
        <end position="3055"/>
    </location>
</feature>
<evidence type="ECO:0000256" key="5">
    <source>
        <dbReference type="ARBA" id="ARBA00022737"/>
    </source>
</evidence>
<reference evidence="17 18" key="1">
    <citation type="submission" date="2024-08" db="EMBL/GenBank/DDBJ databases">
        <authorList>
            <person name="Cucini C."/>
            <person name="Frati F."/>
        </authorList>
    </citation>
    <scope>NUCLEOTIDE SEQUENCE [LARGE SCALE GENOMIC DNA]</scope>
</reference>
<evidence type="ECO:0000256" key="4">
    <source>
        <dbReference type="ARBA" id="ARBA00022692"/>
    </source>
</evidence>
<feature type="domain" description="EGF-like" evidence="16">
    <location>
        <begin position="341"/>
        <end position="380"/>
    </location>
</feature>
<dbReference type="Gene3D" id="2.120.10.30">
    <property type="entry name" value="TolB, C-terminal domain"/>
    <property type="match status" value="8"/>
</dbReference>
<feature type="disulfide bond" evidence="12">
    <location>
        <begin position="3062"/>
        <end position="3077"/>
    </location>
</feature>
<feature type="disulfide bond" evidence="12">
    <location>
        <begin position="2865"/>
        <end position="2877"/>
    </location>
</feature>
<dbReference type="InterPro" id="IPR000152">
    <property type="entry name" value="EGF-type_Asp/Asn_hydroxyl_site"/>
</dbReference>
<feature type="disulfide bond" evidence="12">
    <location>
        <begin position="3050"/>
        <end position="3068"/>
    </location>
</feature>
<feature type="repeat" description="LDL-receptor class B" evidence="13">
    <location>
        <begin position="1532"/>
        <end position="1574"/>
    </location>
</feature>
<dbReference type="InterPro" id="IPR036055">
    <property type="entry name" value="LDL_receptor-like_sf"/>
</dbReference>
<dbReference type="PROSITE" id="PS50068">
    <property type="entry name" value="LDLRA_2"/>
    <property type="match status" value="35"/>
</dbReference>
<evidence type="ECO:0000256" key="14">
    <source>
        <dbReference type="SAM" id="Phobius"/>
    </source>
</evidence>
<feature type="disulfide bond" evidence="12">
    <location>
        <begin position="1095"/>
        <end position="1110"/>
    </location>
</feature>
<feature type="disulfide bond" evidence="12">
    <location>
        <begin position="238"/>
        <end position="253"/>
    </location>
</feature>
<feature type="domain" description="EGF-like" evidence="16">
    <location>
        <begin position="4374"/>
        <end position="4408"/>
    </location>
</feature>
<organism evidence="17 18">
    <name type="scientific">Orchesella dallaii</name>
    <dbReference type="NCBI Taxonomy" id="48710"/>
    <lineage>
        <taxon>Eukaryota</taxon>
        <taxon>Metazoa</taxon>
        <taxon>Ecdysozoa</taxon>
        <taxon>Arthropoda</taxon>
        <taxon>Hexapoda</taxon>
        <taxon>Collembola</taxon>
        <taxon>Entomobryomorpha</taxon>
        <taxon>Entomobryoidea</taxon>
        <taxon>Orchesellidae</taxon>
        <taxon>Orchesellinae</taxon>
        <taxon>Orchesella</taxon>
    </lineage>
</organism>
<evidence type="ECO:0000256" key="9">
    <source>
        <dbReference type="ARBA" id="ARBA00023170"/>
    </source>
</evidence>
<keyword evidence="10" id="KW-0325">Glycoprotein</keyword>
<feature type="disulfide bond" evidence="12">
    <location>
        <begin position="3807"/>
        <end position="3825"/>
    </location>
</feature>
<feature type="disulfide bond" evidence="12">
    <location>
        <begin position="3001"/>
        <end position="3013"/>
    </location>
</feature>
<feature type="disulfide bond" evidence="11">
    <location>
        <begin position="345"/>
        <end position="355"/>
    </location>
</feature>
<keyword evidence="7 14" id="KW-0472">Membrane</keyword>
<dbReference type="InterPro" id="IPR009030">
    <property type="entry name" value="Growth_fac_rcpt_cys_sf"/>
</dbReference>
<gene>
    <name evidence="17" type="ORF">ODALV1_LOCUS11029</name>
</gene>
<feature type="disulfide bond" evidence="12">
    <location>
        <begin position="1122"/>
        <end position="1140"/>
    </location>
</feature>
<dbReference type="InterPro" id="IPR001881">
    <property type="entry name" value="EGF-like_Ca-bd_dom"/>
</dbReference>
<dbReference type="SUPFAM" id="SSF57184">
    <property type="entry name" value="Growth factor receptor domain"/>
    <property type="match status" value="3"/>
</dbReference>
<feature type="disulfide bond" evidence="12">
    <location>
        <begin position="1083"/>
        <end position="1101"/>
    </location>
</feature>
<evidence type="ECO:0000256" key="3">
    <source>
        <dbReference type="ARBA" id="ARBA00022583"/>
    </source>
</evidence>
<dbReference type="SUPFAM" id="SSF63825">
    <property type="entry name" value="YWTD domain"/>
    <property type="match status" value="8"/>
</dbReference>
<dbReference type="SMART" id="SM00192">
    <property type="entry name" value="LDLa"/>
    <property type="match status" value="35"/>
</dbReference>
<feature type="repeat" description="LDL-receptor class B" evidence="13">
    <location>
        <begin position="485"/>
        <end position="527"/>
    </location>
</feature>
<feature type="disulfide bond" evidence="12">
    <location>
        <begin position="219"/>
        <end position="231"/>
    </location>
</feature>
<dbReference type="PROSITE" id="PS01209">
    <property type="entry name" value="LDLRA_1"/>
    <property type="match status" value="16"/>
</dbReference>
<feature type="disulfide bond" evidence="12">
    <location>
        <begin position="1289"/>
        <end position="1307"/>
    </location>
</feature>
<evidence type="ECO:0000256" key="12">
    <source>
        <dbReference type="PROSITE-ProRule" id="PRU00124"/>
    </source>
</evidence>
<evidence type="ECO:0000259" key="16">
    <source>
        <dbReference type="PROSITE" id="PS50026"/>
    </source>
</evidence>
<sequence>MKQNHLRTCFETTAFFLLLCLGTVLPESTVSETITCSSDQFACKNGGVVGKGANKCIPKRWVCDFHADCPDASDELENCPPPECDPTTHFQCSSYKFNTTYCIPLHQKCDTIRDCEDGSDETASCQYRPCHPEDHKCESAPDQLPGKQQCVAFSTICDGYFNCRSKSDERDCQNRTVSCELTQFACANSEKCIDQTFRCNHKNDCQDGSDEQNCNFPACTKDQFRCQNAFCIPIRWKCDGRLDCTDGSDEKNCTIKCPEESSQFFCPKGNADGTPKCIDKTQVCNGKSDCNDNADETTVCSSRRCEALNCDHKCVPSLEGGVCTCPEGFTIYANDSRSCVDRNECEEWGFCSQECENTKGSYKCSCVKGYKLDKTGKRCNAEEPASIYFIHHTQLYKMSGEDGGQVQPLINTTSGSGLDFHWKKKMLFWSDIETRKIYSVKLTDLKPDAIQSGRIRTNEIGANYSRNYGLTTWSPVSIAVDWVGDKLYVADSVGQKIDVFELDGRSHAIVLGHNLTNPSDIALDPTVGLMFVADITRLIRATMAGTNVVAIVNEAVYRASGLTLDLTTKRVFWCDSLLDYIETVDYNGKNRHFVVRGASKVPSPSRLTQYNSQVFFTDGTKEGVLAIDKYGGGSNNIRTLYQNKSVTKEPRGIKAVSPLVQMEPSYNPCGTNNGGCEHLCIVTSTEKETLGYQCACQIGWQLDEKKKNCNKVYEFLVYSQHKFVKGQVLDGTTDSFNDAMPPVVSRSARFVGLDYDAHEGYVYYSDVLQDVIYKISADGANREIVLAAQNEGVEGLAMDWASKNLYYIDSKEGTLSVLSTRNTTIRRVLLRNLKRPRAIVVHPNKGYLFFSEWDRPANISRANSDGTNVVVFRNVLLGWPNGLSLDFENERLYWCDALLDHIQHANLDGGDIKTLNSRHIRHPFSLVIHNEWVYITDWRLDAIFRIDKLSGNNEQIITKVDETNRLYGVKVYSRKTQKIDKLHPCTMNNGGCDKFCFPINEEGKLVAKCNCGQGEKLDKDGKRCIVDPDAEPPKICSSSWHFTCENQRCIPQSWQCDGDDDCLDGSDEKNCSKPTCSTTEFQCKTGKCIPMSFKCDSDNDCGDLSDEQGCVNVTCESSQFPCENGRCIPSTWKCDSENDCSDGSDEGDFCAEKTCAYFQFTCPGSGHCIPNSWKCDGDNDCFGANAADELNCPPVSCRENQFKCSNFKQCIHESYKCDGIPDCDDGSDEIGCPEVKENECHPEKQFKCAKSGICIPKEWHCDGNPDCEDKSDEPSNCHERACAVGYYKCNNSKCVHTAYICDGQDDCGDGSDESVKIHACKKQFVCPAEQFKCPNANICVNLTNVCDGKVDCPSGGDEGPACDLNECGKLQCTNCKQTPAGPQCICPKGEVLETNSTSICTDFDECDALAPCSQICSNTKGKYYCTCANGYLLDVDNHKCKAVNRTSATLIISNRRSILLSDLLEHSIERLPVQVENVVATASDMNKGFIFWSDMKVKKIMRVSKSNVTDVTEIINSGLDLVEGLAYDWVARNLYWVDSRLHTLEVCDSQGSHRVILLNQNVSQPRGIVIDSNPDARFLFWSDWGENPRIERVALDGTNRTIVISTKIFWPNGLTLDVANKHVYFADSKLDYIDYCDYDGKHRKQVLAASHYLLHAHSLTLFEDTVYWTDRQLNRILSTNKYHGTNQSVVHHVISQPLSIHVYHPSLQGVFKNPCDAAGCSQLCLLSKKPSGFTCVCRPGYRLGEDKRTCEQEDTSYLVLIKGNQIIDISLSAEGTNSYMTPIVGVENGRVLDYDRVNGDLYWVEGSDTTDNGTVYRFNLATGNRTQFLDPSKDVGIVGSPYTIAYDWYGRNLYVGNKEAGNIELLKTDGKFKYRMIVLGETGDELGVAKPIAIALDPYHGKLYWVDQGGPGVPAKIGECGMDGSNPRIILRDLIKPSTAFSIDADKRVLYFSSGEPPTIESFDIESSNRRKIVTENLSKPKSLTVYESRLYFLDPVYERVSKVDLPNGDNLKVLKENEQDLKFLTIWRKRSGGQACASPVNGGCDHICIPAERRGVKCGCSIGYKLTSETACSPYKSFLVIAQGDRIRGVADETDGRNEALLPIAASDRNILHINFHMRTNSIYFIDYGKNSNGLYRVHPNSTVVEPIITKGIGSNGLRGLAVDWIHDQVYVTNAFPHETFVEVCKLDGKFRKVLVKKTTESPRELAVNPIKKLLYWIDYGQFPRIGKSFLDGTNWTEIVTSGISNPRDLTIDYTNHDVYWVDSNLDMIQKINYKGGNRVVVRRNLPNPVGLAVFRNSIFWADKNLATVYKIKLGANATARPDLVKTGLDNLRDVKYFDASQQMDSENYCNCEQLCYAIENRYICDCATGRLVNNKCVDIDEYVVFSTRTEIRSVHIDVANNNVPFNPITNLTNVVGLDFDYTDGSVLFTQIRPEAQISWFSVKGGGFNPHVILNQSINPEGIAYDWVHKKVYWTDSGNSSIYAMNFDGTGIVNIAHVDRPRAIVVHPCNGTLFYTDWGLFGTSGRIFRSTMAGTFKEAIVKSDLTQPSGLALDIDEGKLYWTDAVREKIERSDLDGSNREVLVTATIYPFAITVFGNYIFWTDLQLRGVYRADKHTGGDMIEIVKRLDESPRDIQVFSKSKQVCDYNVCKDNNGGCAQSCHPSFNFTSECKCNSSYRLVNDGKMCVLGNLSTCDSGKFACANGKCISRLWACDGEDDCGDGTDEDKNFCAFHTCGPNEFRCANGRCIFSTWVCDFENDCNEPIPSSDERNCTYPKCAENEFTCGNHRCIPRTQVCNGINDCKDNKTSDESQTNCKNANTTCPPGHLKCESTNICVEPFYLCDGDNDCGDNSDENPLHCSKRECPSNSYRCPNHRCIPATWHCDGDMDCPDGADEPADYCKSEQKTCFGDLYTCKNGNCIPKTYICDGDNDCQDGSDEDESHQCNNRKCDNSTEFYCPENKKWGRSQCIPKKWVCDGDPDCIDGSDENSTISNCPAPQPCGEDQFRCNNGRCINSVWKCDLDNDCGDGSDEGKFCSTKYPTCSPQEFGCHNFKCIRKGFRCDGEDDCGDGSDERDCPPPNANSTCSTATHFKCGDGKCIEKSKLCDKTPDCADESDEPLHCNVNECDQNNGRCQQKCIDTPVSYECGCEPGYRLGPDLHTCVDNDECLIPGSCSQVCFNTPGSFHCKCEDKYYERIGNKCKRVDKTEPWVIFTNKYYVRNMSADGKTYNVVHQELRNVVALDFDEKENMIYYADVSAKVIYRSEIGSTDKQVIIKHESHGLEGIAVDWIGRKLYWLDRHSKSLEVAELNGTNRRTLKTGINDPRAIAVHPMKGYLFFTSWHLQAFIGRMNMDGTEFKMILNWENEIAWPNALTVDYVNDRVYFADAHLDYIDSVDLDGKNRFTVIKGATHVPHVFALSVFEDDIYYTDWNLKGIFRCNKFNGTTDWAVIRNTTHRPFDIHVYHPLRQVGERKDCDTKGCSHLCLLSPTNATCACPNQFILEGGQCIANCTAGQHRCGGGDDRCIPHYWVCDGEPDCTADKSDEKDCPERTCKLGQFQCDNKNCTLPTTICDGQDDCGDNSDEKLCHADCGENEFKCKDTGKCILKTWTCDGDSDCRDGSDEDPKMCHHRACDKNTEFQCKNGRCIPKLWQCDFDNDCGDDSDEPAHLCRHNNCTKGWRRCPTWGIYRCIPEWLFCDGKPDCRDGSDERPEACTKCDSEREFQCRNGRCIPNSWKCDFSNDCGDNSDELPSTCSEGYRDCSESEFKCKNGKCIPKRFKCDLDDDCMDLSDETSCANHTCAASTQFQCASGHCIAAHFKCDGERDCHDMSDEVSCPPRFPDGRYCPKEKFECDNHLCVSHTDLCDGTEDCLDGSDEKIELCVNFTCDKLHRFQCGNNKCIPRYQVCDGRDNCGDGSDENNVTICAPRTRPCNILREYRCANKKCIDKTRVCDHVDDCGDQSDELGCHDKSSCIPPNNGHCEHRCVNLTSGYVCTCNHGYIISKTNPKVCEDVDECESVVANNCTQMCHNIKGHYNCSCVSGFQMQGSSTCRATTPPLIYLSNGPEIRSLSLSRTIQIVRNERRVESIDIYGNFIYWADSYDRTIKRSWIPGHNGAVIGYGQDLDIKSNGKLTSIKVDHVTGYLYWTETDRSGSKPRGRVGVATNDGRYRRTLVSGGNLEFPTSIVLDPEHGLMFWADAGSIPKIEASWLDGSKRWQVITTAVRYPTGLAIDYTNNHRLYFVDTKLSKIESVKQNGNDRVVILQGDTLRHPISLDVFESWVYWVTRDTGDLIKQDKFGRGVPVVLEKDLVNPTSVVVSHNLKFNGSVMDPCKKNPCSHLCLLIPNGGFRCSCPEGSNLSPGAPDKCDAGFERERPDPHVCSCQNGGVCYEKMPGELLCSCVDGFVGKKCENYVKKEPYQGGSSDAFSPAAIVIPLLLVLIVTLGGAAFYVFLRKRNLFGKQMGERPFGGIRAFGGGGSSGNAGSSVVSFRQGTNVEFTNPALDAGVMIVPSGSAQSSSSPPLPASSDFSNPVYDAVNSQSALPASSSSSSTAAIIPTSVIQRSSPQIHIRQFDAAEEDSGKDTQNLILEAGSSEC</sequence>
<dbReference type="PROSITE" id="PS01187">
    <property type="entry name" value="EGF_CA"/>
    <property type="match status" value="4"/>
</dbReference>
<evidence type="ECO:0000256" key="7">
    <source>
        <dbReference type="ARBA" id="ARBA00023136"/>
    </source>
</evidence>
<feature type="disulfide bond" evidence="12">
    <location>
        <begin position="1056"/>
        <end position="1071"/>
    </location>
</feature>
<dbReference type="PROSITE" id="PS50026">
    <property type="entry name" value="EGF_3"/>
    <property type="match status" value="2"/>
</dbReference>
<keyword evidence="18" id="KW-1185">Reference proteome</keyword>
<feature type="disulfide bond" evidence="12">
    <location>
        <begin position="3724"/>
        <end position="3742"/>
    </location>
</feature>
<dbReference type="PRINTS" id="PR00261">
    <property type="entry name" value="LDLRECEPTOR"/>
</dbReference>
<feature type="disulfide bond" evidence="12">
    <location>
        <begin position="3094"/>
        <end position="3112"/>
    </location>
</feature>
<feature type="signal peptide" evidence="15">
    <location>
        <begin position="1"/>
        <end position="26"/>
    </location>
</feature>
<feature type="disulfide bond" evidence="12">
    <location>
        <begin position="1217"/>
        <end position="1232"/>
    </location>
</feature>
<feature type="disulfide bond" evidence="12">
    <location>
        <begin position="3938"/>
        <end position="3956"/>
    </location>
</feature>
<dbReference type="InterPro" id="IPR051221">
    <property type="entry name" value="LDLR-related"/>
</dbReference>
<dbReference type="InterPro" id="IPR018097">
    <property type="entry name" value="EGF_Ca-bd_CS"/>
</dbReference>
<feature type="disulfide bond" evidence="12">
    <location>
        <begin position="3760"/>
        <end position="3772"/>
    </location>
</feature>
<feature type="disulfide bond" evidence="12">
    <location>
        <begin position="3552"/>
        <end position="3564"/>
    </location>
</feature>
<dbReference type="PANTHER" id="PTHR22722:SF14">
    <property type="entry name" value="MEGALIN, ISOFORM A"/>
    <property type="match status" value="1"/>
</dbReference>
<feature type="repeat" description="LDL-receptor class B" evidence="13">
    <location>
        <begin position="2258"/>
        <end position="2299"/>
    </location>
</feature>
<feature type="repeat" description="LDL-receptor class B" evidence="13">
    <location>
        <begin position="1488"/>
        <end position="1531"/>
    </location>
</feature>
<feature type="repeat" description="LDL-receptor class B" evidence="13">
    <location>
        <begin position="2559"/>
        <end position="2600"/>
    </location>
</feature>
<evidence type="ECO:0000256" key="8">
    <source>
        <dbReference type="ARBA" id="ARBA00023157"/>
    </source>
</evidence>
<evidence type="ECO:0000313" key="18">
    <source>
        <dbReference type="Proteomes" id="UP001642540"/>
    </source>
</evidence>
<evidence type="ECO:0000313" key="17">
    <source>
        <dbReference type="EMBL" id="CAL8102043.1"/>
    </source>
</evidence>
<evidence type="ECO:0000256" key="13">
    <source>
        <dbReference type="PROSITE-ProRule" id="PRU00461"/>
    </source>
</evidence>
<dbReference type="Pfam" id="PF00058">
    <property type="entry name" value="Ldl_recept_b"/>
    <property type="match status" value="8"/>
</dbReference>
<feature type="disulfide bond" evidence="12">
    <location>
        <begin position="3851"/>
        <end position="3869"/>
    </location>
</feature>
<keyword evidence="6 14" id="KW-1133">Transmembrane helix</keyword>
<dbReference type="InterPro" id="IPR000742">
    <property type="entry name" value="EGF"/>
</dbReference>
<feature type="repeat" description="LDL-receptor class B" evidence="13">
    <location>
        <begin position="3380"/>
        <end position="3422"/>
    </location>
</feature>
<dbReference type="PROSITE" id="PS00022">
    <property type="entry name" value="EGF_1"/>
    <property type="match status" value="1"/>
</dbReference>
<dbReference type="EMBL" id="CAXLJM020000033">
    <property type="protein sequence ID" value="CAL8102043.1"/>
    <property type="molecule type" value="Genomic_DNA"/>
</dbReference>
<dbReference type="InterPro" id="IPR000033">
    <property type="entry name" value="LDLR_classB_rpt"/>
</dbReference>
<feature type="disulfide bond" evidence="12">
    <location>
        <begin position="2785"/>
        <end position="2803"/>
    </location>
</feature>
<dbReference type="PROSITE" id="PS01186">
    <property type="entry name" value="EGF_2"/>
    <property type="match status" value="6"/>
</dbReference>
<keyword evidence="4 14" id="KW-0812">Transmembrane</keyword>
<feature type="disulfide bond" evidence="12">
    <location>
        <begin position="3559"/>
        <end position="3577"/>
    </location>
</feature>
<feature type="disulfide bond" evidence="12">
    <location>
        <begin position="3640"/>
        <end position="3658"/>
    </location>
</feature>
<feature type="repeat" description="LDL-receptor class B" evidence="13">
    <location>
        <begin position="760"/>
        <end position="802"/>
    </location>
</feature>
<feature type="repeat" description="LDL-receptor class B" evidence="13">
    <location>
        <begin position="4140"/>
        <end position="4189"/>
    </location>
</feature>
<dbReference type="CDD" id="cd00054">
    <property type="entry name" value="EGF_CA"/>
    <property type="match status" value="3"/>
</dbReference>
<feature type="disulfide bond" evidence="12">
    <location>
        <begin position="157"/>
        <end position="172"/>
    </location>
</feature>
<feature type="disulfide bond" evidence="12">
    <location>
        <begin position="1115"/>
        <end position="1127"/>
    </location>
</feature>
<feature type="disulfide bond" evidence="12">
    <location>
        <begin position="2736"/>
        <end position="2748"/>
    </location>
</feature>
<feature type="disulfide bond" evidence="12">
    <location>
        <begin position="2695"/>
        <end position="2707"/>
    </location>
</feature>
<feature type="repeat" description="LDL-receptor class B" evidence="13">
    <location>
        <begin position="1577"/>
        <end position="1620"/>
    </location>
</feature>
<feature type="repeat" description="LDL-receptor class B" evidence="13">
    <location>
        <begin position="4190"/>
        <end position="4233"/>
    </location>
</feature>
<feature type="repeat" description="LDL-receptor class B" evidence="13">
    <location>
        <begin position="3249"/>
        <end position="3291"/>
    </location>
</feature>
<feature type="disulfide bond" evidence="12">
    <location>
        <begin position="226"/>
        <end position="244"/>
    </location>
</feature>
<proteinExistence type="predicted"/>
<feature type="disulfide bond" evidence="12">
    <location>
        <begin position="2702"/>
        <end position="2720"/>
    </location>
</feature>
<dbReference type="Gene3D" id="2.10.25.10">
    <property type="entry name" value="Laminin"/>
    <property type="match status" value="7"/>
</dbReference>
<dbReference type="InterPro" id="IPR011042">
    <property type="entry name" value="6-blade_b-propeller_TolB-like"/>
</dbReference>
<keyword evidence="8 11" id="KW-1015">Disulfide bond</keyword>
<feature type="disulfide bond" evidence="12">
    <location>
        <begin position="3893"/>
        <end position="3911"/>
    </location>
</feature>
<feature type="disulfide bond" evidence="12">
    <location>
        <begin position="199"/>
        <end position="214"/>
    </location>
</feature>
<comment type="caution">
    <text evidence="11">Lacks conserved residue(s) required for the propagation of feature annotation.</text>
</comment>
<feature type="disulfide bond" evidence="12">
    <location>
        <begin position="2743"/>
        <end position="2761"/>
    </location>
</feature>
<feature type="disulfide bond" evidence="12">
    <location>
        <begin position="2778"/>
        <end position="2790"/>
    </location>
</feature>
<dbReference type="SUPFAM" id="SSF57196">
    <property type="entry name" value="EGF/Laminin"/>
    <property type="match status" value="5"/>
</dbReference>
<dbReference type="PANTHER" id="PTHR22722">
    <property type="entry name" value="LOW-DENSITY LIPOPROTEIN RECEPTOR-RELATED PROTEIN 2-RELATED"/>
    <property type="match status" value="1"/>
</dbReference>
<dbReference type="Pfam" id="PF14670">
    <property type="entry name" value="FXa_inhibition"/>
    <property type="match status" value="2"/>
</dbReference>
<feature type="repeat" description="LDL-receptor class B" evidence="13">
    <location>
        <begin position="3292"/>
        <end position="3333"/>
    </location>
</feature>
<evidence type="ECO:0000256" key="1">
    <source>
        <dbReference type="ARBA" id="ARBA00004167"/>
    </source>
</evidence>
<feature type="disulfide bond" evidence="12">
    <location>
        <begin position="1076"/>
        <end position="1088"/>
    </location>
</feature>
<dbReference type="SMART" id="SM00179">
    <property type="entry name" value="EGF_CA"/>
    <property type="match status" value="10"/>
</dbReference>